<evidence type="ECO:0000256" key="7">
    <source>
        <dbReference type="ARBA" id="ARBA00048558"/>
    </source>
</evidence>
<dbReference type="Pfam" id="PF00551">
    <property type="entry name" value="Formyl_trans_N"/>
    <property type="match status" value="1"/>
</dbReference>
<feature type="binding site" evidence="8">
    <location>
        <begin position="118"/>
        <end position="121"/>
    </location>
    <ligand>
        <name>(6S)-5,6,7,8-tetrahydrofolate</name>
        <dbReference type="ChEBI" id="CHEBI:57453"/>
    </ligand>
</feature>
<dbReference type="SUPFAM" id="SSF50486">
    <property type="entry name" value="FMT C-terminal domain-like"/>
    <property type="match status" value="1"/>
</dbReference>
<dbReference type="InterPro" id="IPR044135">
    <property type="entry name" value="Met-tRNA-FMT_C"/>
</dbReference>
<dbReference type="NCBIfam" id="TIGR00460">
    <property type="entry name" value="fmt"/>
    <property type="match status" value="1"/>
</dbReference>
<evidence type="ECO:0000256" key="1">
    <source>
        <dbReference type="ARBA" id="ARBA00002606"/>
    </source>
</evidence>
<dbReference type="CDD" id="cd08646">
    <property type="entry name" value="FMT_core_Met-tRNA-FMT_N"/>
    <property type="match status" value="1"/>
</dbReference>
<dbReference type="PANTHER" id="PTHR11138:SF5">
    <property type="entry name" value="METHIONYL-TRNA FORMYLTRANSFERASE, MITOCHONDRIAL"/>
    <property type="match status" value="1"/>
</dbReference>
<name>A0A7X9IJC4_9DELT</name>
<comment type="catalytic activity">
    <reaction evidence="7 8">
        <text>L-methionyl-tRNA(fMet) + (6R)-10-formyltetrahydrofolate = N-formyl-L-methionyl-tRNA(fMet) + (6S)-5,6,7,8-tetrahydrofolate + H(+)</text>
        <dbReference type="Rhea" id="RHEA:24380"/>
        <dbReference type="Rhea" id="RHEA-COMP:9952"/>
        <dbReference type="Rhea" id="RHEA-COMP:9953"/>
        <dbReference type="ChEBI" id="CHEBI:15378"/>
        <dbReference type="ChEBI" id="CHEBI:57453"/>
        <dbReference type="ChEBI" id="CHEBI:78530"/>
        <dbReference type="ChEBI" id="CHEBI:78844"/>
        <dbReference type="ChEBI" id="CHEBI:195366"/>
        <dbReference type="EC" id="2.1.2.9"/>
    </reaction>
</comment>
<dbReference type="GO" id="GO:0005829">
    <property type="term" value="C:cytosol"/>
    <property type="evidence" value="ECO:0007669"/>
    <property type="project" value="TreeGrafter"/>
</dbReference>
<evidence type="ECO:0000256" key="4">
    <source>
        <dbReference type="ARBA" id="ARBA00016014"/>
    </source>
</evidence>
<dbReference type="InterPro" id="IPR005794">
    <property type="entry name" value="Fmt"/>
</dbReference>
<keyword evidence="6 8" id="KW-0648">Protein biosynthesis</keyword>
<evidence type="ECO:0000313" key="13">
    <source>
        <dbReference type="Proteomes" id="UP000524246"/>
    </source>
</evidence>
<accession>A0A7X9IJC4</accession>
<dbReference type="AlphaFoldDB" id="A0A7X9IJC4"/>
<dbReference type="Gene3D" id="3.40.50.170">
    <property type="entry name" value="Formyl transferase, N-terminal domain"/>
    <property type="match status" value="1"/>
</dbReference>
<dbReference type="InterPro" id="IPR041711">
    <property type="entry name" value="Met-tRNA-FMT_N"/>
</dbReference>
<dbReference type="Pfam" id="PF02911">
    <property type="entry name" value="Formyl_trans_C"/>
    <property type="match status" value="1"/>
</dbReference>
<gene>
    <name evidence="8" type="primary">fmt</name>
    <name evidence="12" type="ORF">GYA55_04885</name>
</gene>
<evidence type="ECO:0000259" key="11">
    <source>
        <dbReference type="Pfam" id="PF02911"/>
    </source>
</evidence>
<comment type="function">
    <text evidence="1 8">Attaches a formyl group to the free amino group of methionyl-tRNA(fMet). The formyl group appears to play a dual role in the initiator identity of N-formylmethionyl-tRNA by promoting its recognition by IF2 and preventing the misappropriation of this tRNA by the elongation apparatus.</text>
</comment>
<evidence type="ECO:0000256" key="6">
    <source>
        <dbReference type="ARBA" id="ARBA00022917"/>
    </source>
</evidence>
<sequence>MSTNSLSVIFFGTPTLASYILSLLLHNKNFDVKGLITQQDKAAGRGNKLKPPPTKVLASEFGIPIFQPHKLKAELPSLLASLDTLGPIDFAVIVAYGQILPKELLSLPRFGCINVHASLLPRWRGAAPIQRAIMAGDSETGVSIMQMTEGLDCGPVYASETIAIAEQDNFQTLHDRIAEVGGRLIIQSLPAIAEGKLHSTPQTSEGVTYASKLLKEEEVINWNRDASEIRNLIRALCPAPGAYTLLNGRRLKILKAELLYVDSPENVNKAGTVVFFDKNALHISCGHGILSVLEVQPEGKRPMSVKDFISGASLHIGQIFGK</sequence>
<dbReference type="SUPFAM" id="SSF53328">
    <property type="entry name" value="Formyltransferase"/>
    <property type="match status" value="1"/>
</dbReference>
<dbReference type="CDD" id="cd08704">
    <property type="entry name" value="Met_tRNA_FMT_C"/>
    <property type="match status" value="1"/>
</dbReference>
<evidence type="ECO:0000256" key="5">
    <source>
        <dbReference type="ARBA" id="ARBA00022679"/>
    </source>
</evidence>
<feature type="transmembrane region" description="Helical" evidence="9">
    <location>
        <begin position="6"/>
        <end position="25"/>
    </location>
</feature>
<dbReference type="InterPro" id="IPR001555">
    <property type="entry name" value="GART_AS"/>
</dbReference>
<dbReference type="FunFam" id="3.40.50.12230:FF:000001">
    <property type="entry name" value="Methionyl-tRNA formyltransferase"/>
    <property type="match status" value="1"/>
</dbReference>
<dbReference type="EMBL" id="JAAZON010000205">
    <property type="protein sequence ID" value="NMC62485.1"/>
    <property type="molecule type" value="Genomic_DNA"/>
</dbReference>
<keyword evidence="9" id="KW-0472">Membrane</keyword>
<dbReference type="GO" id="GO:0004479">
    <property type="term" value="F:methionyl-tRNA formyltransferase activity"/>
    <property type="evidence" value="ECO:0007669"/>
    <property type="project" value="UniProtKB-UniRule"/>
</dbReference>
<dbReference type="Gene3D" id="3.10.25.10">
    <property type="entry name" value="Formyl transferase, C-terminal domain"/>
    <property type="match status" value="1"/>
</dbReference>
<evidence type="ECO:0000256" key="8">
    <source>
        <dbReference type="HAMAP-Rule" id="MF_00182"/>
    </source>
</evidence>
<dbReference type="InterPro" id="IPR002376">
    <property type="entry name" value="Formyl_transf_N"/>
</dbReference>
<evidence type="ECO:0000256" key="3">
    <source>
        <dbReference type="ARBA" id="ARBA00012261"/>
    </source>
</evidence>
<proteinExistence type="inferred from homology"/>
<comment type="caution">
    <text evidence="12">The sequence shown here is derived from an EMBL/GenBank/DDBJ whole genome shotgun (WGS) entry which is preliminary data.</text>
</comment>
<dbReference type="InterPro" id="IPR036477">
    <property type="entry name" value="Formyl_transf_N_sf"/>
</dbReference>
<reference evidence="12 13" key="1">
    <citation type="journal article" date="2020" name="Biotechnol. Biofuels">
        <title>New insights from the biogas microbiome by comprehensive genome-resolved metagenomics of nearly 1600 species originating from multiple anaerobic digesters.</title>
        <authorList>
            <person name="Campanaro S."/>
            <person name="Treu L."/>
            <person name="Rodriguez-R L.M."/>
            <person name="Kovalovszki A."/>
            <person name="Ziels R.M."/>
            <person name="Maus I."/>
            <person name="Zhu X."/>
            <person name="Kougias P.G."/>
            <person name="Basile A."/>
            <person name="Luo G."/>
            <person name="Schluter A."/>
            <person name="Konstantinidis K.T."/>
            <person name="Angelidaki I."/>
        </authorList>
    </citation>
    <scope>NUCLEOTIDE SEQUENCE [LARGE SCALE GENOMIC DNA]</scope>
    <source>
        <strain evidence="12">AS27yjCOA_65</strain>
    </source>
</reference>
<keyword evidence="9" id="KW-0812">Transmembrane</keyword>
<keyword evidence="9" id="KW-1133">Transmembrane helix</keyword>
<dbReference type="Proteomes" id="UP000524246">
    <property type="component" value="Unassembled WGS sequence"/>
</dbReference>
<feature type="domain" description="Formyl transferase N-terminal" evidence="10">
    <location>
        <begin position="8"/>
        <end position="188"/>
    </location>
</feature>
<comment type="similarity">
    <text evidence="2 8">Belongs to the Fmt family.</text>
</comment>
<dbReference type="PROSITE" id="PS00373">
    <property type="entry name" value="GART"/>
    <property type="match status" value="1"/>
</dbReference>
<feature type="domain" description="Formyl transferase C-terminal" evidence="11">
    <location>
        <begin position="213"/>
        <end position="312"/>
    </location>
</feature>
<dbReference type="InterPro" id="IPR011034">
    <property type="entry name" value="Formyl_transferase-like_C_sf"/>
</dbReference>
<evidence type="ECO:0000256" key="9">
    <source>
        <dbReference type="SAM" id="Phobius"/>
    </source>
</evidence>
<keyword evidence="5 8" id="KW-0808">Transferase</keyword>
<organism evidence="12 13">
    <name type="scientific">SAR324 cluster bacterium</name>
    <dbReference type="NCBI Taxonomy" id="2024889"/>
    <lineage>
        <taxon>Bacteria</taxon>
        <taxon>Deltaproteobacteria</taxon>
        <taxon>SAR324 cluster</taxon>
    </lineage>
</organism>
<evidence type="ECO:0000313" key="12">
    <source>
        <dbReference type="EMBL" id="NMC62485.1"/>
    </source>
</evidence>
<protein>
    <recommendedName>
        <fullName evidence="4 8">Methionyl-tRNA formyltransferase</fullName>
        <ecNumber evidence="3 8">2.1.2.9</ecNumber>
    </recommendedName>
</protein>
<dbReference type="EC" id="2.1.2.9" evidence="3 8"/>
<dbReference type="InterPro" id="IPR037022">
    <property type="entry name" value="Formyl_trans_C_sf"/>
</dbReference>
<dbReference type="InterPro" id="IPR005793">
    <property type="entry name" value="Formyl_trans_C"/>
</dbReference>
<dbReference type="PANTHER" id="PTHR11138">
    <property type="entry name" value="METHIONYL-TRNA FORMYLTRANSFERASE"/>
    <property type="match status" value="1"/>
</dbReference>
<dbReference type="HAMAP" id="MF_00182">
    <property type="entry name" value="Formyl_trans"/>
    <property type="match status" value="1"/>
</dbReference>
<evidence type="ECO:0000256" key="2">
    <source>
        <dbReference type="ARBA" id="ARBA00010699"/>
    </source>
</evidence>
<evidence type="ECO:0000259" key="10">
    <source>
        <dbReference type="Pfam" id="PF00551"/>
    </source>
</evidence>